<dbReference type="AlphaFoldDB" id="A0A8J3ALG8"/>
<dbReference type="PANTHER" id="PTHR10724:SF10">
    <property type="entry name" value="S1 RNA-BINDING DOMAIN-CONTAINING PROTEIN 1"/>
    <property type="match status" value="1"/>
</dbReference>
<dbReference type="GO" id="GO:0003735">
    <property type="term" value="F:structural constituent of ribosome"/>
    <property type="evidence" value="ECO:0007669"/>
    <property type="project" value="TreeGrafter"/>
</dbReference>
<dbReference type="Gene3D" id="2.40.50.140">
    <property type="entry name" value="Nucleic acid-binding proteins"/>
    <property type="match status" value="1"/>
</dbReference>
<comment type="caution">
    <text evidence="2">The sequence shown here is derived from an EMBL/GenBank/DDBJ whole genome shotgun (WGS) entry which is preliminary data.</text>
</comment>
<reference evidence="3" key="1">
    <citation type="journal article" date="2019" name="Int. J. Syst. Evol. Microbiol.">
        <title>The Global Catalogue of Microorganisms (GCM) 10K type strain sequencing project: providing services to taxonomists for standard genome sequencing and annotation.</title>
        <authorList>
            <consortium name="The Broad Institute Genomics Platform"/>
            <consortium name="The Broad Institute Genome Sequencing Center for Infectious Disease"/>
            <person name="Wu L."/>
            <person name="Ma J."/>
        </authorList>
    </citation>
    <scope>NUCLEOTIDE SEQUENCE [LARGE SCALE GENOMIC DNA]</scope>
    <source>
        <strain evidence="3">CGMCC 1.14993</strain>
    </source>
</reference>
<dbReference type="OrthoDB" id="9810507at2"/>
<dbReference type="PANTHER" id="PTHR10724">
    <property type="entry name" value="30S RIBOSOMAL PROTEIN S1"/>
    <property type="match status" value="1"/>
</dbReference>
<dbReference type="SUPFAM" id="SSF50249">
    <property type="entry name" value="Nucleic acid-binding proteins"/>
    <property type="match status" value="1"/>
</dbReference>
<sequence length="128" mass="14343">MAQNYNIGKVYTGKVTGIQTYGAFISLDHQTQGLVHISEIINGYVRDIRDYISVGQTVNVRVLSIDEMTGKISLSLKGASLDQGINGDENLKHAARLLRELKPDGFSTLHKKLNEWIHVEMKKENMTN</sequence>
<dbReference type="GO" id="GO:0005737">
    <property type="term" value="C:cytoplasm"/>
    <property type="evidence" value="ECO:0007669"/>
    <property type="project" value="UniProtKB-ARBA"/>
</dbReference>
<dbReference type="PROSITE" id="PS50126">
    <property type="entry name" value="S1"/>
    <property type="match status" value="1"/>
</dbReference>
<dbReference type="EMBL" id="BMHB01000002">
    <property type="protein sequence ID" value="GGI15863.1"/>
    <property type="molecule type" value="Genomic_DNA"/>
</dbReference>
<keyword evidence="3" id="KW-1185">Reference proteome</keyword>
<dbReference type="GO" id="GO:0006412">
    <property type="term" value="P:translation"/>
    <property type="evidence" value="ECO:0007669"/>
    <property type="project" value="TreeGrafter"/>
</dbReference>
<dbReference type="Proteomes" id="UP000626244">
    <property type="component" value="Unassembled WGS sequence"/>
</dbReference>
<dbReference type="InterPro" id="IPR050437">
    <property type="entry name" value="Ribos_protein_bS1-like"/>
</dbReference>
<dbReference type="NCBIfam" id="NF040579">
    <property type="entry name" value="S1_dom_CvfD"/>
    <property type="match status" value="1"/>
</dbReference>
<feature type="domain" description="S1 motif" evidence="1">
    <location>
        <begin position="8"/>
        <end position="77"/>
    </location>
</feature>
<proteinExistence type="predicted"/>
<dbReference type="RefSeq" id="WP_088000481.1">
    <property type="nucleotide sequence ID" value="NZ_BMHB01000002.1"/>
</dbReference>
<name>A0A8J3ALG8_9BACI</name>
<dbReference type="FunFam" id="2.40.50.140:FF:000051">
    <property type="entry name" value="RNA-binding transcriptional accessory protein"/>
    <property type="match status" value="1"/>
</dbReference>
<gene>
    <name evidence="2" type="ORF">GCM10007380_30090</name>
</gene>
<dbReference type="InterPro" id="IPR003029">
    <property type="entry name" value="S1_domain"/>
</dbReference>
<evidence type="ECO:0000313" key="2">
    <source>
        <dbReference type="EMBL" id="GGI15863.1"/>
    </source>
</evidence>
<evidence type="ECO:0000259" key="1">
    <source>
        <dbReference type="PROSITE" id="PS50126"/>
    </source>
</evidence>
<protein>
    <submittedName>
        <fullName evidence="2">General stress protein 13</fullName>
    </submittedName>
</protein>
<dbReference type="Pfam" id="PF00575">
    <property type="entry name" value="S1"/>
    <property type="match status" value="1"/>
</dbReference>
<evidence type="ECO:0000313" key="3">
    <source>
        <dbReference type="Proteomes" id="UP000626244"/>
    </source>
</evidence>
<dbReference type="SMART" id="SM00316">
    <property type="entry name" value="S1"/>
    <property type="match status" value="1"/>
</dbReference>
<dbReference type="GO" id="GO:0003729">
    <property type="term" value="F:mRNA binding"/>
    <property type="evidence" value="ECO:0007669"/>
    <property type="project" value="UniProtKB-ARBA"/>
</dbReference>
<organism evidence="2 3">
    <name type="scientific">Gottfriedia solisilvae</name>
    <dbReference type="NCBI Taxonomy" id="1516104"/>
    <lineage>
        <taxon>Bacteria</taxon>
        <taxon>Bacillati</taxon>
        <taxon>Bacillota</taxon>
        <taxon>Bacilli</taxon>
        <taxon>Bacillales</taxon>
        <taxon>Bacillaceae</taxon>
        <taxon>Gottfriedia</taxon>
    </lineage>
</organism>
<dbReference type="InterPro" id="IPR012340">
    <property type="entry name" value="NA-bd_OB-fold"/>
</dbReference>
<accession>A0A8J3ALG8</accession>